<evidence type="ECO:0000313" key="4">
    <source>
        <dbReference type="Proteomes" id="UP001194580"/>
    </source>
</evidence>
<dbReference type="PANTHER" id="PTHR46825:SF9">
    <property type="entry name" value="BETA-LACTAMASE-RELATED DOMAIN-CONTAINING PROTEIN"/>
    <property type="match status" value="1"/>
</dbReference>
<dbReference type="EMBL" id="JAAAIL010003338">
    <property type="protein sequence ID" value="KAG0251099.1"/>
    <property type="molecule type" value="Genomic_DNA"/>
</dbReference>
<dbReference type="Gene3D" id="3.40.710.10">
    <property type="entry name" value="DD-peptidase/beta-lactamase superfamily"/>
    <property type="match status" value="1"/>
</dbReference>
<reference evidence="3" key="1">
    <citation type="journal article" date="2020" name="Fungal Divers.">
        <title>Resolving the Mortierellaceae phylogeny through synthesis of multi-gene phylogenetics and phylogenomics.</title>
        <authorList>
            <person name="Vandepol N."/>
            <person name="Liber J."/>
            <person name="Desiro A."/>
            <person name="Na H."/>
            <person name="Kennedy M."/>
            <person name="Barry K."/>
            <person name="Grigoriev I.V."/>
            <person name="Miller A.N."/>
            <person name="O'Donnell K."/>
            <person name="Stajich J.E."/>
            <person name="Bonito G."/>
        </authorList>
    </citation>
    <scope>NUCLEOTIDE SEQUENCE</scope>
    <source>
        <strain evidence="3">NRRL 28262</strain>
    </source>
</reference>
<feature type="non-terminal residue" evidence="3">
    <location>
        <position position="1"/>
    </location>
</feature>
<dbReference type="Pfam" id="PF00144">
    <property type="entry name" value="Beta-lactamase"/>
    <property type="match status" value="1"/>
</dbReference>
<protein>
    <recommendedName>
        <fullName evidence="2">Beta-lactamase-related domain-containing protein</fullName>
    </recommendedName>
</protein>
<dbReference type="Proteomes" id="UP001194580">
    <property type="component" value="Unassembled WGS sequence"/>
</dbReference>
<comment type="similarity">
    <text evidence="1">Belongs to the peptidase S12 family.</text>
</comment>
<dbReference type="InterPro" id="IPR050491">
    <property type="entry name" value="AmpC-like"/>
</dbReference>
<dbReference type="PANTHER" id="PTHR46825">
    <property type="entry name" value="D-ALANYL-D-ALANINE-CARBOXYPEPTIDASE/ENDOPEPTIDASE AMPH"/>
    <property type="match status" value="1"/>
</dbReference>
<accession>A0AAD4D0H7</accession>
<evidence type="ECO:0000259" key="2">
    <source>
        <dbReference type="Pfam" id="PF00144"/>
    </source>
</evidence>
<keyword evidence="4" id="KW-1185">Reference proteome</keyword>
<dbReference type="AlphaFoldDB" id="A0AAD4D0H7"/>
<feature type="domain" description="Beta-lactamase-related" evidence="2">
    <location>
        <begin position="13"/>
        <end position="251"/>
    </location>
</feature>
<comment type="caution">
    <text evidence="3">The sequence shown here is derived from an EMBL/GenBank/DDBJ whole genome shotgun (WGS) entry which is preliminary data.</text>
</comment>
<evidence type="ECO:0000256" key="1">
    <source>
        <dbReference type="ARBA" id="ARBA00038215"/>
    </source>
</evidence>
<sequence>MTPLGNLHEILEKTQVECGLKGMSLAVMHRGEIIFADGFGQRNDTEPFTAETLMPIASLTKAFTSAAIGELVAEGKMDWDTTPVNKYLPEFAFKDPLLTSQLTLVDLLSHRTVRLFEGYCFFILVELIKTLRHLDHDQIPQKLGPYWEYSNTMYAVAGEAAANVAGTSWEQLVRDKILTPLGLNNTGFSPSGMVKHGDGSGGHNYAMPYDAKSLEDAQAGRFEKGYLDDILQVDAPAGDMFSNVLDLVKWAGSIYGFRGSLALYPDADIVIAFLTNTHKSALRTYIPFYIVDQLL</sequence>
<dbReference type="InterPro" id="IPR012338">
    <property type="entry name" value="Beta-lactam/transpept-like"/>
</dbReference>
<name>A0AAD4D0H7_9FUNG</name>
<dbReference type="InterPro" id="IPR001466">
    <property type="entry name" value="Beta-lactam-related"/>
</dbReference>
<evidence type="ECO:0000313" key="3">
    <source>
        <dbReference type="EMBL" id="KAG0251099.1"/>
    </source>
</evidence>
<dbReference type="SUPFAM" id="SSF56601">
    <property type="entry name" value="beta-lactamase/transpeptidase-like"/>
    <property type="match status" value="1"/>
</dbReference>
<proteinExistence type="inferred from homology"/>
<organism evidence="3 4">
    <name type="scientific">Linnemannia exigua</name>
    <dbReference type="NCBI Taxonomy" id="604196"/>
    <lineage>
        <taxon>Eukaryota</taxon>
        <taxon>Fungi</taxon>
        <taxon>Fungi incertae sedis</taxon>
        <taxon>Mucoromycota</taxon>
        <taxon>Mortierellomycotina</taxon>
        <taxon>Mortierellomycetes</taxon>
        <taxon>Mortierellales</taxon>
        <taxon>Mortierellaceae</taxon>
        <taxon>Linnemannia</taxon>
    </lineage>
</organism>
<gene>
    <name evidence="3" type="ORF">BGZ95_006992</name>
</gene>